<dbReference type="Pfam" id="PF03517">
    <property type="entry name" value="Voldacs"/>
    <property type="match status" value="1"/>
</dbReference>
<evidence type="ECO:0000256" key="4">
    <source>
        <dbReference type="ARBA" id="ARBA00022490"/>
    </source>
</evidence>
<dbReference type="EMBL" id="RWGY01000011">
    <property type="protein sequence ID" value="TVU31220.1"/>
    <property type="molecule type" value="Genomic_DNA"/>
</dbReference>
<dbReference type="InterPro" id="IPR003521">
    <property type="entry name" value="ICln"/>
</dbReference>
<feature type="compositionally biased region" description="Acidic residues" evidence="6">
    <location>
        <begin position="267"/>
        <end position="280"/>
    </location>
</feature>
<gene>
    <name evidence="7" type="ORF">EJB05_22899</name>
</gene>
<protein>
    <recommendedName>
        <fullName evidence="9">Chloride conductance regulatory protein ICln</fullName>
    </recommendedName>
</protein>
<evidence type="ECO:0000313" key="8">
    <source>
        <dbReference type="Proteomes" id="UP000324897"/>
    </source>
</evidence>
<dbReference type="PANTHER" id="PTHR21399">
    <property type="entry name" value="CHLORIDE CONDUCTANCE REGULATORY PROTEIN ICLN"/>
    <property type="match status" value="1"/>
</dbReference>
<dbReference type="InterPro" id="IPR011993">
    <property type="entry name" value="PH-like_dom_sf"/>
</dbReference>
<dbReference type="GO" id="GO:0005829">
    <property type="term" value="C:cytosol"/>
    <property type="evidence" value="ECO:0007669"/>
    <property type="project" value="InterPro"/>
</dbReference>
<dbReference type="GO" id="GO:0045292">
    <property type="term" value="P:mRNA cis splicing, via spliceosome"/>
    <property type="evidence" value="ECO:0007669"/>
    <property type="project" value="TreeGrafter"/>
</dbReference>
<comment type="caution">
    <text evidence="7">The sequence shown here is derived from an EMBL/GenBank/DDBJ whole genome shotgun (WGS) entry which is preliminary data.</text>
</comment>
<dbReference type="GO" id="GO:0034715">
    <property type="term" value="C:pICln-Sm protein complex"/>
    <property type="evidence" value="ECO:0007669"/>
    <property type="project" value="InterPro"/>
</dbReference>
<dbReference type="OrthoDB" id="19714at2759"/>
<comment type="subcellular location">
    <subcellularLocation>
        <location evidence="2">Cytoplasm</location>
    </subcellularLocation>
    <subcellularLocation>
        <location evidence="1">Nucleus</location>
    </subcellularLocation>
</comment>
<evidence type="ECO:0000313" key="7">
    <source>
        <dbReference type="EMBL" id="TVU31220.1"/>
    </source>
</evidence>
<proteinExistence type="inferred from homology"/>
<organism evidence="7 8">
    <name type="scientific">Eragrostis curvula</name>
    <name type="common">weeping love grass</name>
    <dbReference type="NCBI Taxonomy" id="38414"/>
    <lineage>
        <taxon>Eukaryota</taxon>
        <taxon>Viridiplantae</taxon>
        <taxon>Streptophyta</taxon>
        <taxon>Embryophyta</taxon>
        <taxon>Tracheophyta</taxon>
        <taxon>Spermatophyta</taxon>
        <taxon>Magnoliopsida</taxon>
        <taxon>Liliopsida</taxon>
        <taxon>Poales</taxon>
        <taxon>Poaceae</taxon>
        <taxon>PACMAD clade</taxon>
        <taxon>Chloridoideae</taxon>
        <taxon>Eragrostideae</taxon>
        <taxon>Eragrostidinae</taxon>
        <taxon>Eragrostis</taxon>
    </lineage>
</organism>
<evidence type="ECO:0000256" key="5">
    <source>
        <dbReference type="ARBA" id="ARBA00023242"/>
    </source>
</evidence>
<dbReference type="GO" id="GO:0005886">
    <property type="term" value="C:plasma membrane"/>
    <property type="evidence" value="ECO:0007669"/>
    <property type="project" value="InterPro"/>
</dbReference>
<evidence type="ECO:0000256" key="2">
    <source>
        <dbReference type="ARBA" id="ARBA00004496"/>
    </source>
</evidence>
<dbReference type="Proteomes" id="UP000324897">
    <property type="component" value="Chromosome 1"/>
</dbReference>
<comment type="similarity">
    <text evidence="3">Belongs to the pICln (TC 1.A.47) family.</text>
</comment>
<dbReference type="Gene3D" id="2.30.29.30">
    <property type="entry name" value="Pleckstrin-homology domain (PH domain)/Phosphotyrosine-binding domain (PTB)"/>
    <property type="match status" value="1"/>
</dbReference>
<keyword evidence="5" id="KW-0539">Nucleus</keyword>
<sequence length="280" mass="30791">MVLGLYPFTDIAADGTPRLDTADGEEVVRVERTAALALDPRAPEPPGGTLFLTTRRVIWVSEAEQGKGYAVDFVAISLHAVSRDPEAYPSPCIYTQGLIETVDGSDEESDESDSETNGEIELSKVTEMRIIPLDPSQCILLVNSLIKIIASVKQMLPPMLLHWLRELQNSAEHMHFLFSLYIGSLTNLSVDGLFEAFSHCAELNPDPNAESDEENGWVHGDEGDEDMTDGSDAECEFSDVNPIGQTDDRDITHAVVELQINDQRFEDAEEADEESQGNGH</sequence>
<dbReference type="Gramene" id="TVU31220">
    <property type="protein sequence ID" value="TVU31220"/>
    <property type="gene ID" value="EJB05_22899"/>
</dbReference>
<keyword evidence="8" id="KW-1185">Reference proteome</keyword>
<dbReference type="GO" id="GO:0006884">
    <property type="term" value="P:cell volume homeostasis"/>
    <property type="evidence" value="ECO:0007669"/>
    <property type="project" value="InterPro"/>
</dbReference>
<dbReference type="PRINTS" id="PR01348">
    <property type="entry name" value="ICLNCHANNEL"/>
</dbReference>
<dbReference type="GO" id="GO:0034709">
    <property type="term" value="C:methylosome"/>
    <property type="evidence" value="ECO:0007669"/>
    <property type="project" value="InterPro"/>
</dbReference>
<feature type="region of interest" description="Disordered" evidence="6">
    <location>
        <begin position="205"/>
        <end position="248"/>
    </location>
</feature>
<keyword evidence="4" id="KW-0963">Cytoplasm</keyword>
<evidence type="ECO:0008006" key="9">
    <source>
        <dbReference type="Google" id="ProtNLM"/>
    </source>
</evidence>
<name>A0A5J9V8M3_9POAL</name>
<feature type="region of interest" description="Disordered" evidence="6">
    <location>
        <begin position="260"/>
        <end position="280"/>
    </location>
</feature>
<dbReference type="InterPro" id="IPR039924">
    <property type="entry name" value="ICln/Lot5/Saf5"/>
</dbReference>
<dbReference type="AlphaFoldDB" id="A0A5J9V8M3"/>
<evidence type="ECO:0000256" key="6">
    <source>
        <dbReference type="SAM" id="MobiDB-lite"/>
    </source>
</evidence>
<dbReference type="GO" id="GO:0000387">
    <property type="term" value="P:spliceosomal snRNP assembly"/>
    <property type="evidence" value="ECO:0007669"/>
    <property type="project" value="InterPro"/>
</dbReference>
<accession>A0A5J9V8M3</accession>
<feature type="compositionally biased region" description="Acidic residues" evidence="6">
    <location>
        <begin position="222"/>
        <end position="237"/>
    </location>
</feature>
<evidence type="ECO:0000256" key="3">
    <source>
        <dbReference type="ARBA" id="ARBA00007054"/>
    </source>
</evidence>
<reference evidence="7 8" key="1">
    <citation type="journal article" date="2019" name="Sci. Rep.">
        <title>A high-quality genome of Eragrostis curvula grass provides insights into Poaceae evolution and supports new strategies to enhance forage quality.</title>
        <authorList>
            <person name="Carballo J."/>
            <person name="Santos B.A.C.M."/>
            <person name="Zappacosta D."/>
            <person name="Garbus I."/>
            <person name="Selva J.P."/>
            <person name="Gallo C.A."/>
            <person name="Diaz A."/>
            <person name="Albertini E."/>
            <person name="Caccamo M."/>
            <person name="Echenique V."/>
        </authorList>
    </citation>
    <scope>NUCLEOTIDE SEQUENCE [LARGE SCALE GENOMIC DNA]</scope>
    <source>
        <strain evidence="8">cv. Victoria</strain>
        <tissue evidence="7">Leaf</tissue>
    </source>
</reference>
<dbReference type="GO" id="GO:0006821">
    <property type="term" value="P:chloride transport"/>
    <property type="evidence" value="ECO:0007669"/>
    <property type="project" value="InterPro"/>
</dbReference>
<evidence type="ECO:0000256" key="1">
    <source>
        <dbReference type="ARBA" id="ARBA00004123"/>
    </source>
</evidence>
<dbReference type="GO" id="GO:0005681">
    <property type="term" value="C:spliceosomal complex"/>
    <property type="evidence" value="ECO:0007669"/>
    <property type="project" value="TreeGrafter"/>
</dbReference>
<dbReference type="PANTHER" id="PTHR21399:SF0">
    <property type="entry name" value="METHYLOSOME SUBUNIT PICLN"/>
    <property type="match status" value="1"/>
</dbReference>